<feature type="domain" description="Na+/H+ antiporter MnhB subunit-related protein" evidence="14">
    <location>
        <begin position="804"/>
        <end position="918"/>
    </location>
</feature>
<keyword evidence="5 9" id="KW-0812">Transmembrane</keyword>
<feature type="transmembrane region" description="Helical" evidence="11">
    <location>
        <begin position="128"/>
        <end position="148"/>
    </location>
</feature>
<evidence type="ECO:0000259" key="14">
    <source>
        <dbReference type="Pfam" id="PF04039"/>
    </source>
</evidence>
<sequence>MIATIIALGALVALTPFLTMLMGRASGWVLGIAYLAVAGLFTPTAAEVMAGGTPEQTYEWIPSLGVDLALRADGLGVVFTFIALIIGAVVFFYSTGYLPKGTNTSFYWLMVIFTFSMVGLVLTNDLLVLFVCWELTSLASFFLIARSGSPGQAPALRTMLMTFIGGLTLLVATGVTIAATGTTNLQEALASPVWAQSPTVTTLVAVLVAVSGMTKSAQFPFHSWLPDAMAAATPVSAYLHAAAVVKAGIFLMLRFSPAFHEVAIWNTILIVAGLVTACLGGWFALNQFDLKKLMAFSTVSQLGLITAAIGVGTEAALAAAVLHVMAHALFKSGLFMMVGVVDHLAGTRELTRIPRLAGVAPAAFAVMIIGCASMAGIPPLFGFVSKESIFTGLLSAPGAPWVGWLALAVAAGASVLTFAYCAKSVWGAFIDGKPVERADLGHGSAVMLIFAGLPIVASVPLSFLLGVFDHPLDRAVAAAVPDPTSHVHLSLWHGFTAELIASLLIIGVGVVIILNRSKVFAFFHRARPKFDGADVISGIDAGLRRIGTGLSVFVRPVNAGPYVAVSLGGLAVLAFASVPAIAADLPPEQSNLSRPIDAVLLVLVTIAVLVVCVSHSRLTTVVALSAVGILATVQILALGAPDVTLTQLLVEAMTIIVIMLVLQKLPRSFWRYPKRVQSTRIIFAVCVGAAVTLLTFVLNGRRERSDLAMYYIDEAPVISGGSNIVNTILVEFRALDTLGELTVLGMAGIAIVAVMSTVKDKFLDPPAENIPEPPRRAWVAIRPKGTTAYRAVHESWPNVIPQQLTIKVLGPLLAVSSALIFWRGHNEPGGGFIAALVGSAVIGLLYMSTAKDRAIGRPRAPLYLIGCGVAIAVVTGFIGLVLAGSFLEPLHGYLFGQHFTTSMLFDVGVYLAVLGLILLSFNLLGVSDSAATPAGDDVLTNGIIHRDVELTRERADEVLYGELSGPLDSIRGERPAQSASRRERVKDEKVTWRSSHILHGDAPPEPSRTARDQPTEKQEEMR</sequence>
<gene>
    <name evidence="17" type="ORF">DFO65_10530</name>
</gene>
<evidence type="ECO:0000256" key="5">
    <source>
        <dbReference type="ARBA" id="ARBA00022692"/>
    </source>
</evidence>
<dbReference type="NCBIfam" id="NF009290">
    <property type="entry name" value="PRK12650.1"/>
    <property type="match status" value="1"/>
</dbReference>
<keyword evidence="18" id="KW-1185">Reference proteome</keyword>
<feature type="transmembrane region" description="Helical" evidence="11">
    <location>
        <begin position="401"/>
        <end position="422"/>
    </location>
</feature>
<feature type="transmembrane region" description="Helical" evidence="11">
    <location>
        <begin position="262"/>
        <end position="285"/>
    </location>
</feature>
<dbReference type="InterPro" id="IPR025383">
    <property type="entry name" value="MrpA_C/MbhD"/>
</dbReference>
<keyword evidence="4" id="KW-1003">Cell membrane</keyword>
<dbReference type="Pfam" id="PF00361">
    <property type="entry name" value="Proton_antipo_M"/>
    <property type="match status" value="1"/>
</dbReference>
<feature type="transmembrane region" description="Helical" evidence="11">
    <location>
        <begin position="621"/>
        <end position="639"/>
    </location>
</feature>
<feature type="transmembrane region" description="Helical" evidence="11">
    <location>
        <begin position="74"/>
        <end position="93"/>
    </location>
</feature>
<feature type="transmembrane region" description="Helical" evidence="11">
    <location>
        <begin position="160"/>
        <end position="181"/>
    </location>
</feature>
<feature type="transmembrane region" description="Helical" evidence="11">
    <location>
        <begin position="907"/>
        <end position="926"/>
    </location>
</feature>
<evidence type="ECO:0000256" key="7">
    <source>
        <dbReference type="ARBA" id="ARBA00023065"/>
    </source>
</evidence>
<feature type="transmembrane region" description="Helical" evidence="11">
    <location>
        <begin position="830"/>
        <end position="850"/>
    </location>
</feature>
<evidence type="ECO:0000259" key="12">
    <source>
        <dbReference type="Pfam" id="PF00361"/>
    </source>
</evidence>
<feature type="transmembrane region" description="Helical" evidence="11">
    <location>
        <begin position="562"/>
        <end position="583"/>
    </location>
</feature>
<proteinExistence type="predicted"/>
<evidence type="ECO:0000256" key="1">
    <source>
        <dbReference type="ARBA" id="ARBA00004651"/>
    </source>
</evidence>
<evidence type="ECO:0000256" key="2">
    <source>
        <dbReference type="ARBA" id="ARBA00022448"/>
    </source>
</evidence>
<feature type="transmembrane region" description="Helical" evidence="11">
    <location>
        <begin position="595"/>
        <end position="614"/>
    </location>
</feature>
<dbReference type="Pfam" id="PF04039">
    <property type="entry name" value="MnhB"/>
    <property type="match status" value="1"/>
</dbReference>
<dbReference type="GO" id="GO:0005886">
    <property type="term" value="C:plasma membrane"/>
    <property type="evidence" value="ECO:0007669"/>
    <property type="project" value="UniProtKB-SubCell"/>
</dbReference>
<dbReference type="Proteomes" id="UP000253509">
    <property type="component" value="Unassembled WGS sequence"/>
</dbReference>
<keyword evidence="2" id="KW-0813">Transport</keyword>
<dbReference type="RefSeq" id="WP_113903956.1">
    <property type="nucleotide sequence ID" value="NZ_QNSB01000005.1"/>
</dbReference>
<evidence type="ECO:0000256" key="11">
    <source>
        <dbReference type="SAM" id="Phobius"/>
    </source>
</evidence>
<name>A0A366IHV3_9MICO</name>
<protein>
    <submittedName>
        <fullName evidence="17">Multisubunit sodium/proton antiporter MrpA subunit /multisubunit sodium/proton antiporter MrpB subunit</fullName>
    </submittedName>
</protein>
<evidence type="ECO:0000259" key="15">
    <source>
        <dbReference type="Pfam" id="PF13244"/>
    </source>
</evidence>
<feature type="domain" description="NADH-Ubiquinone oxidoreductase (complex I) chain 5 N-terminal" evidence="13">
    <location>
        <begin position="61"/>
        <end position="100"/>
    </location>
</feature>
<dbReference type="InterPro" id="IPR046806">
    <property type="entry name" value="MrpA_C/MbhE"/>
</dbReference>
<dbReference type="EMBL" id="QNSB01000005">
    <property type="protein sequence ID" value="RBP71432.1"/>
    <property type="molecule type" value="Genomic_DNA"/>
</dbReference>
<feature type="domain" description="MrpA C-terminal/MbhD" evidence="15">
    <location>
        <begin position="602"/>
        <end position="667"/>
    </location>
</feature>
<keyword evidence="8 11" id="KW-0472">Membrane</keyword>
<dbReference type="GO" id="GO:0006811">
    <property type="term" value="P:monoatomic ion transport"/>
    <property type="evidence" value="ECO:0007669"/>
    <property type="project" value="UniProtKB-KW"/>
</dbReference>
<dbReference type="GO" id="GO:0015297">
    <property type="term" value="F:antiporter activity"/>
    <property type="evidence" value="ECO:0007669"/>
    <property type="project" value="UniProtKB-KW"/>
</dbReference>
<organism evidence="17 18">
    <name type="scientific">Brevibacterium celere</name>
    <dbReference type="NCBI Taxonomy" id="225845"/>
    <lineage>
        <taxon>Bacteria</taxon>
        <taxon>Bacillati</taxon>
        <taxon>Actinomycetota</taxon>
        <taxon>Actinomycetes</taxon>
        <taxon>Micrococcales</taxon>
        <taxon>Brevibacteriaceae</taxon>
        <taxon>Brevibacterium</taxon>
    </lineage>
</organism>
<accession>A0A366IHV3</accession>
<evidence type="ECO:0000259" key="13">
    <source>
        <dbReference type="Pfam" id="PF00662"/>
    </source>
</evidence>
<feature type="transmembrane region" description="Helical" evidence="11">
    <location>
        <begin position="862"/>
        <end position="887"/>
    </location>
</feature>
<feature type="region of interest" description="Disordered" evidence="10">
    <location>
        <begin position="969"/>
        <end position="1022"/>
    </location>
</feature>
<feature type="transmembrane region" description="Helical" evidence="11">
    <location>
        <begin position="356"/>
        <end position="381"/>
    </location>
</feature>
<dbReference type="PANTHER" id="PTHR43373">
    <property type="entry name" value="NA(+)/H(+) ANTIPORTER SUBUNIT"/>
    <property type="match status" value="1"/>
</dbReference>
<feature type="transmembrane region" description="Helical" evidence="11">
    <location>
        <begin position="491"/>
        <end position="515"/>
    </location>
</feature>
<reference evidence="17 18" key="1">
    <citation type="submission" date="2018-06" db="EMBL/GenBank/DDBJ databases">
        <title>Freshwater and sediment microbial communities from various areas in North America, analyzing microbe dynamics in response to fracking.</title>
        <authorList>
            <person name="Lamendella R."/>
        </authorList>
    </citation>
    <scope>NUCLEOTIDE SEQUENCE [LARGE SCALE GENOMIC DNA]</scope>
    <source>
        <strain evidence="17 18">3b_TX</strain>
    </source>
</reference>
<feature type="transmembrane region" description="Helical" evidence="11">
    <location>
        <begin position="443"/>
        <end position="468"/>
    </location>
</feature>
<dbReference type="PANTHER" id="PTHR43373:SF1">
    <property type="entry name" value="NA(+)_H(+) ANTIPORTER SUBUNIT A"/>
    <property type="match status" value="1"/>
</dbReference>
<feature type="compositionally biased region" description="Basic and acidic residues" evidence="10">
    <location>
        <begin position="1008"/>
        <end position="1022"/>
    </location>
</feature>
<dbReference type="InterPro" id="IPR050616">
    <property type="entry name" value="CPA3_Na-H_Antiporter_A"/>
</dbReference>
<dbReference type="InterPro" id="IPR001750">
    <property type="entry name" value="ND/Mrp_TM"/>
</dbReference>
<evidence type="ECO:0000313" key="17">
    <source>
        <dbReference type="EMBL" id="RBP71432.1"/>
    </source>
</evidence>
<evidence type="ECO:0000256" key="8">
    <source>
        <dbReference type="ARBA" id="ARBA00023136"/>
    </source>
</evidence>
<keyword evidence="3" id="KW-0050">Antiport</keyword>
<evidence type="ECO:0000256" key="4">
    <source>
        <dbReference type="ARBA" id="ARBA00022475"/>
    </source>
</evidence>
<dbReference type="Pfam" id="PF00662">
    <property type="entry name" value="Proton_antipo_N"/>
    <property type="match status" value="1"/>
</dbReference>
<dbReference type="InterPro" id="IPR007182">
    <property type="entry name" value="MnhB"/>
</dbReference>
<comment type="subcellular location">
    <subcellularLocation>
        <location evidence="1">Cell membrane</location>
        <topology evidence="1">Multi-pass membrane protein</topology>
    </subcellularLocation>
    <subcellularLocation>
        <location evidence="9">Membrane</location>
        <topology evidence="9">Multi-pass membrane protein</topology>
    </subcellularLocation>
</comment>
<feature type="transmembrane region" description="Helical" evidence="11">
    <location>
        <begin position="682"/>
        <end position="700"/>
    </location>
</feature>
<comment type="caution">
    <text evidence="17">The sequence shown here is derived from an EMBL/GenBank/DDBJ whole genome shotgun (WGS) entry which is preliminary data.</text>
</comment>
<feature type="domain" description="NADH:quinone oxidoreductase/Mrp antiporter transmembrane" evidence="12">
    <location>
        <begin position="124"/>
        <end position="405"/>
    </location>
</feature>
<feature type="transmembrane region" description="Helical" evidence="11">
    <location>
        <begin position="645"/>
        <end position="662"/>
    </location>
</feature>
<evidence type="ECO:0000256" key="10">
    <source>
        <dbReference type="SAM" id="MobiDB-lite"/>
    </source>
</evidence>
<feature type="transmembrane region" description="Helical" evidence="11">
    <location>
        <begin position="235"/>
        <end position="256"/>
    </location>
</feature>
<feature type="transmembrane region" description="Helical" evidence="11">
    <location>
        <begin position="105"/>
        <end position="122"/>
    </location>
</feature>
<dbReference type="InterPro" id="IPR001516">
    <property type="entry name" value="Proton_antipo_N"/>
</dbReference>
<evidence type="ECO:0000256" key="3">
    <source>
        <dbReference type="ARBA" id="ARBA00022449"/>
    </source>
</evidence>
<evidence type="ECO:0000256" key="6">
    <source>
        <dbReference type="ARBA" id="ARBA00022989"/>
    </source>
</evidence>
<feature type="transmembrane region" description="Helical" evidence="11">
    <location>
        <begin position="741"/>
        <end position="758"/>
    </location>
</feature>
<evidence type="ECO:0000313" key="18">
    <source>
        <dbReference type="Proteomes" id="UP000253509"/>
    </source>
</evidence>
<feature type="domain" description="MrpA C-terminal/MbhE" evidence="16">
    <location>
        <begin position="681"/>
        <end position="756"/>
    </location>
</feature>
<evidence type="ECO:0000259" key="16">
    <source>
        <dbReference type="Pfam" id="PF20501"/>
    </source>
</evidence>
<dbReference type="Pfam" id="PF13244">
    <property type="entry name" value="MbhD"/>
    <property type="match status" value="1"/>
</dbReference>
<feature type="compositionally biased region" description="Basic and acidic residues" evidence="10">
    <location>
        <begin position="970"/>
        <end position="991"/>
    </location>
</feature>
<evidence type="ECO:0000256" key="9">
    <source>
        <dbReference type="RuleBase" id="RU000320"/>
    </source>
</evidence>
<dbReference type="Pfam" id="PF20501">
    <property type="entry name" value="MbhE"/>
    <property type="match status" value="1"/>
</dbReference>
<keyword evidence="7" id="KW-0406">Ion transport</keyword>
<dbReference type="PRINTS" id="PR01434">
    <property type="entry name" value="NADHDHGNASE5"/>
</dbReference>
<dbReference type="AlphaFoldDB" id="A0A366IHV3"/>
<keyword evidence="6 11" id="KW-1133">Transmembrane helix</keyword>